<dbReference type="EMBL" id="BMAT01000804">
    <property type="protein sequence ID" value="GFR73457.1"/>
    <property type="molecule type" value="Genomic_DNA"/>
</dbReference>
<gene>
    <name evidence="2" type="ORF">ElyMa_000405600</name>
</gene>
<accession>A0AAV4FJK7</accession>
<proteinExistence type="predicted"/>
<dbReference type="Pfam" id="PF23748">
    <property type="entry name" value="Beta-prop_LRRK2"/>
    <property type="match status" value="1"/>
</dbReference>
<reference evidence="2 3" key="1">
    <citation type="journal article" date="2021" name="Elife">
        <title>Chloroplast acquisition without the gene transfer in kleptoplastic sea slugs, Plakobranchus ocellatus.</title>
        <authorList>
            <person name="Maeda T."/>
            <person name="Takahashi S."/>
            <person name="Yoshida T."/>
            <person name="Shimamura S."/>
            <person name="Takaki Y."/>
            <person name="Nagai Y."/>
            <person name="Toyoda A."/>
            <person name="Suzuki Y."/>
            <person name="Arimoto A."/>
            <person name="Ishii H."/>
            <person name="Satoh N."/>
            <person name="Nishiyama T."/>
            <person name="Hasebe M."/>
            <person name="Maruyama T."/>
            <person name="Minagawa J."/>
            <person name="Obokata J."/>
            <person name="Shigenobu S."/>
        </authorList>
    </citation>
    <scope>NUCLEOTIDE SEQUENCE [LARGE SCALE GENOMIC DNA]</scope>
</reference>
<name>A0AAV4FJK7_9GAST</name>
<comment type="caution">
    <text evidence="2">The sequence shown here is derived from an EMBL/GenBank/DDBJ whole genome shotgun (WGS) entry which is preliminary data.</text>
</comment>
<feature type="domain" description="LRRK2 beta-propeller" evidence="1">
    <location>
        <begin position="1"/>
        <end position="89"/>
    </location>
</feature>
<keyword evidence="2" id="KW-0808">Transferase</keyword>
<evidence type="ECO:0000313" key="3">
    <source>
        <dbReference type="Proteomes" id="UP000762676"/>
    </source>
</evidence>
<dbReference type="InterPro" id="IPR056602">
    <property type="entry name" value="Beta-prop_LRRK2"/>
</dbReference>
<sequence length="123" mass="13813">MVLHDFKTLWIGTGGGQIVLVDVNNWTPIIRTHRHTASIRCLLAVKLRGTVKYGPSSSTSVILSGGLGFRKKSELDTDRENQYGCLGVWDADFPQMVKQMSDWAKKRKDLCQTTPRHTRSIAL</sequence>
<dbReference type="AlphaFoldDB" id="A0AAV4FJK7"/>
<keyword evidence="2" id="KW-0418">Kinase</keyword>
<protein>
    <submittedName>
        <fullName evidence="2">Leucine-rich repeat serine/threonine-protein kinase 2-like</fullName>
    </submittedName>
</protein>
<dbReference type="Proteomes" id="UP000762676">
    <property type="component" value="Unassembled WGS sequence"/>
</dbReference>
<keyword evidence="3" id="KW-1185">Reference proteome</keyword>
<evidence type="ECO:0000313" key="2">
    <source>
        <dbReference type="EMBL" id="GFR73457.1"/>
    </source>
</evidence>
<evidence type="ECO:0000259" key="1">
    <source>
        <dbReference type="Pfam" id="PF23748"/>
    </source>
</evidence>
<dbReference type="GO" id="GO:0016301">
    <property type="term" value="F:kinase activity"/>
    <property type="evidence" value="ECO:0007669"/>
    <property type="project" value="UniProtKB-KW"/>
</dbReference>
<organism evidence="2 3">
    <name type="scientific">Elysia marginata</name>
    <dbReference type="NCBI Taxonomy" id="1093978"/>
    <lineage>
        <taxon>Eukaryota</taxon>
        <taxon>Metazoa</taxon>
        <taxon>Spiralia</taxon>
        <taxon>Lophotrochozoa</taxon>
        <taxon>Mollusca</taxon>
        <taxon>Gastropoda</taxon>
        <taxon>Heterobranchia</taxon>
        <taxon>Euthyneura</taxon>
        <taxon>Panpulmonata</taxon>
        <taxon>Sacoglossa</taxon>
        <taxon>Placobranchoidea</taxon>
        <taxon>Plakobranchidae</taxon>
        <taxon>Elysia</taxon>
    </lineage>
</organism>